<proteinExistence type="predicted"/>
<accession>Q5FN43</accession>
<organism evidence="1 2">
    <name type="scientific">Gluconobacter oxydans (strain 621H)</name>
    <name type="common">Gluconobacter suboxydans</name>
    <dbReference type="NCBI Taxonomy" id="290633"/>
    <lineage>
        <taxon>Bacteria</taxon>
        <taxon>Pseudomonadati</taxon>
        <taxon>Pseudomonadota</taxon>
        <taxon>Alphaproteobacteria</taxon>
        <taxon>Acetobacterales</taxon>
        <taxon>Acetobacteraceae</taxon>
        <taxon>Gluconobacter</taxon>
    </lineage>
</organism>
<reference evidence="1 2" key="1">
    <citation type="journal article" date="2005" name="Nat. Biotechnol.">
        <title>Complete genome sequence of the acetic acid bacterium Gluconobacter oxydans.</title>
        <authorList>
            <person name="Prust C."/>
            <person name="Hoffmeister M."/>
            <person name="Liesegang H."/>
            <person name="Wiezer A."/>
            <person name="Fricke W.F."/>
            <person name="Ehrenreich A."/>
            <person name="Gottschalk G."/>
            <person name="Deppenmeier U."/>
        </authorList>
    </citation>
    <scope>NUCLEOTIDE SEQUENCE [LARGE SCALE GENOMIC DNA]</scope>
    <source>
        <strain evidence="1 2">621H</strain>
    </source>
</reference>
<dbReference type="RefSeq" id="WP_011253972.1">
    <property type="nucleotide sequence ID" value="NC_006677.1"/>
</dbReference>
<dbReference type="Proteomes" id="UP000006375">
    <property type="component" value="Chromosome"/>
</dbReference>
<dbReference type="HOGENOM" id="CLU_2450443_0_0_5"/>
<name>Q5FN43_GLUOX</name>
<dbReference type="AlphaFoldDB" id="Q5FN43"/>
<evidence type="ECO:0000313" key="1">
    <source>
        <dbReference type="EMBL" id="AAW62204.1"/>
    </source>
</evidence>
<sequence>MRYLSNVAENRLSMLEHQRDVTDRMLASATECERENEDADWDCVIATLTDTKSNLEHQIETISDWDQERLEDIAHDRADHMRQLRLEDA</sequence>
<dbReference type="KEGG" id="gox:GOX2473"/>
<gene>
    <name evidence="1" type="ordered locus">GOX2473</name>
</gene>
<evidence type="ECO:0000313" key="2">
    <source>
        <dbReference type="Proteomes" id="UP000006375"/>
    </source>
</evidence>
<protein>
    <submittedName>
        <fullName evidence="1">Uncharacterized protein</fullName>
    </submittedName>
</protein>
<keyword evidence="2" id="KW-1185">Reference proteome</keyword>
<dbReference type="EMBL" id="CP000009">
    <property type="protein sequence ID" value="AAW62204.1"/>
    <property type="molecule type" value="Genomic_DNA"/>
</dbReference>
<dbReference type="STRING" id="290633.GOX2473"/>